<evidence type="ECO:0000313" key="2">
    <source>
        <dbReference type="EMBL" id="CAK7912180.1"/>
    </source>
</evidence>
<gene>
    <name evidence="2" type="ORF">CAAN4_F05820</name>
</gene>
<reference evidence="2 3" key="1">
    <citation type="submission" date="2024-01" db="EMBL/GenBank/DDBJ databases">
        <authorList>
            <consortium name="Genoscope - CEA"/>
            <person name="William W."/>
        </authorList>
    </citation>
    <scope>NUCLEOTIDE SEQUENCE [LARGE SCALE GENOMIC DNA]</scope>
    <source>
        <strain evidence="2 3">29B2s-10</strain>
    </source>
</reference>
<proteinExistence type="predicted"/>
<evidence type="ECO:0000313" key="3">
    <source>
        <dbReference type="Proteomes" id="UP001497600"/>
    </source>
</evidence>
<dbReference type="Proteomes" id="UP001497600">
    <property type="component" value="Chromosome F"/>
</dbReference>
<organism evidence="2 3">
    <name type="scientific">[Candida] anglica</name>
    <dbReference type="NCBI Taxonomy" id="148631"/>
    <lineage>
        <taxon>Eukaryota</taxon>
        <taxon>Fungi</taxon>
        <taxon>Dikarya</taxon>
        <taxon>Ascomycota</taxon>
        <taxon>Saccharomycotina</taxon>
        <taxon>Pichiomycetes</taxon>
        <taxon>Debaryomycetaceae</taxon>
        <taxon>Kurtzmaniella</taxon>
    </lineage>
</organism>
<protein>
    <submittedName>
        <fullName evidence="2">Uncharacterized protein</fullName>
    </submittedName>
</protein>
<feature type="region of interest" description="Disordered" evidence="1">
    <location>
        <begin position="1"/>
        <end position="61"/>
    </location>
</feature>
<accession>A0ABP0EEV1</accession>
<dbReference type="EMBL" id="OZ004258">
    <property type="protein sequence ID" value="CAK7912180.1"/>
    <property type="molecule type" value="Genomic_DNA"/>
</dbReference>
<feature type="compositionally biased region" description="Basic and acidic residues" evidence="1">
    <location>
        <begin position="1"/>
        <end position="33"/>
    </location>
</feature>
<evidence type="ECO:0000256" key="1">
    <source>
        <dbReference type="SAM" id="MobiDB-lite"/>
    </source>
</evidence>
<sequence length="72" mass="8535">MSESRTILESRRVEKPENHRRQYQEHKYEEISHHQRIPSLLTKGSSTLSSHKSSNKMSEYHYNTGGSCYLIR</sequence>
<name>A0ABP0EEV1_9ASCO</name>
<keyword evidence="3" id="KW-1185">Reference proteome</keyword>
<feature type="compositionally biased region" description="Low complexity" evidence="1">
    <location>
        <begin position="39"/>
        <end position="57"/>
    </location>
</feature>